<dbReference type="EMBL" id="JAHKNI010000022">
    <property type="protein sequence ID" value="MBU3067524.1"/>
    <property type="molecule type" value="Genomic_DNA"/>
</dbReference>
<sequence length="53" mass="5897">MRSNEYRGSTWFSVNSMCSDRGGHYGDGAFRPVTRVDERDRGGGGPYALRGRV</sequence>
<dbReference type="RefSeq" id="WP_215923600.1">
    <property type="nucleotide sequence ID" value="NZ_JAHKNI010000022.1"/>
</dbReference>
<evidence type="ECO:0000256" key="1">
    <source>
        <dbReference type="SAM" id="MobiDB-lite"/>
    </source>
</evidence>
<keyword evidence="3" id="KW-1185">Reference proteome</keyword>
<comment type="caution">
    <text evidence="2">The sequence shown here is derived from an EMBL/GenBank/DDBJ whole genome shotgun (WGS) entry which is preliminary data.</text>
</comment>
<evidence type="ECO:0000313" key="3">
    <source>
        <dbReference type="Proteomes" id="UP000733379"/>
    </source>
</evidence>
<dbReference type="Proteomes" id="UP000733379">
    <property type="component" value="Unassembled WGS sequence"/>
</dbReference>
<feature type="region of interest" description="Disordered" evidence="1">
    <location>
        <begin position="29"/>
        <end position="53"/>
    </location>
</feature>
<proteinExistence type="predicted"/>
<accession>A0ABS6BB80</accession>
<evidence type="ECO:0000313" key="2">
    <source>
        <dbReference type="EMBL" id="MBU3067524.1"/>
    </source>
</evidence>
<protein>
    <submittedName>
        <fullName evidence="2">Uncharacterized protein</fullName>
    </submittedName>
</protein>
<name>A0ABS6BB80_9NOCA</name>
<gene>
    <name evidence="2" type="ORF">KO481_39135</name>
</gene>
<organism evidence="2 3">
    <name type="scientific">Nocardia albiluteola</name>
    <dbReference type="NCBI Taxonomy" id="2842303"/>
    <lineage>
        <taxon>Bacteria</taxon>
        <taxon>Bacillati</taxon>
        <taxon>Actinomycetota</taxon>
        <taxon>Actinomycetes</taxon>
        <taxon>Mycobacteriales</taxon>
        <taxon>Nocardiaceae</taxon>
        <taxon>Nocardia</taxon>
    </lineage>
</organism>
<reference evidence="2 3" key="1">
    <citation type="submission" date="2021-06" db="EMBL/GenBank/DDBJ databases">
        <title>Actinomycetes sequencing.</title>
        <authorList>
            <person name="Shan Q."/>
        </authorList>
    </citation>
    <scope>NUCLEOTIDE SEQUENCE [LARGE SCALE GENOMIC DNA]</scope>
    <source>
        <strain evidence="2 3">NEAU-G5</strain>
    </source>
</reference>